<comment type="subcellular location">
    <subcellularLocation>
        <location evidence="1">Cell membrane</location>
        <topology evidence="1">Multi-pass membrane protein</topology>
    </subcellularLocation>
</comment>
<keyword evidence="4 6" id="KW-1133">Transmembrane helix</keyword>
<name>A0ABT7XJJ1_9NEIS</name>
<dbReference type="Proteomes" id="UP001168540">
    <property type="component" value="Unassembled WGS sequence"/>
</dbReference>
<feature type="transmembrane region" description="Helical" evidence="6">
    <location>
        <begin position="38"/>
        <end position="59"/>
    </location>
</feature>
<proteinExistence type="predicted"/>
<evidence type="ECO:0000256" key="6">
    <source>
        <dbReference type="SAM" id="Phobius"/>
    </source>
</evidence>
<feature type="transmembrane region" description="Helical" evidence="6">
    <location>
        <begin position="71"/>
        <end position="92"/>
    </location>
</feature>
<feature type="transmembrane region" description="Helical" evidence="6">
    <location>
        <begin position="181"/>
        <end position="205"/>
    </location>
</feature>
<evidence type="ECO:0000259" key="7">
    <source>
        <dbReference type="Pfam" id="PF00892"/>
    </source>
</evidence>
<feature type="transmembrane region" description="Helical" evidence="6">
    <location>
        <begin position="98"/>
        <end position="117"/>
    </location>
</feature>
<sequence>MTMGKGRAGTLLLLVALWGIWGYTWVLSKVALAYVGPIDLVLLRGALGLATLLACLLLSGRRLTPPPLLPTFWLGVTQTFGFNVLSSLALLSGGAGKVSVLTYTMPFWTVLLAQACLGERVRQPQWLALTIALAGLIGVLEPWHGMTLRLAEILAVGTGLSWAIANILAKRMRIRQPRLDVLNLTFWQMLFGYLPMLLVACWLPQRTIDWSPTLLTVLVFTGIGASGLGWLLWMILLGRLSAGTASLNILAVPTVAVALSAWQLNEWPRPAEAAGMGLIAIALALLAGSTLWQEWRERRLAPCGELVSMK</sequence>
<evidence type="ECO:0000313" key="9">
    <source>
        <dbReference type="Proteomes" id="UP001168540"/>
    </source>
</evidence>
<keyword evidence="2" id="KW-1003">Cell membrane</keyword>
<evidence type="ECO:0000256" key="2">
    <source>
        <dbReference type="ARBA" id="ARBA00022475"/>
    </source>
</evidence>
<feature type="domain" description="EamA" evidence="7">
    <location>
        <begin position="12"/>
        <end position="139"/>
    </location>
</feature>
<dbReference type="EMBL" id="JAUEDK010000004">
    <property type="protein sequence ID" value="MDN0073947.1"/>
    <property type="molecule type" value="Genomic_DNA"/>
</dbReference>
<dbReference type="InterPro" id="IPR050638">
    <property type="entry name" value="AA-Vitamin_Transporters"/>
</dbReference>
<protein>
    <submittedName>
        <fullName evidence="8">DMT family transporter</fullName>
    </submittedName>
</protein>
<dbReference type="Pfam" id="PF00892">
    <property type="entry name" value="EamA"/>
    <property type="match status" value="2"/>
</dbReference>
<comment type="caution">
    <text evidence="8">The sequence shown here is derived from an EMBL/GenBank/DDBJ whole genome shotgun (WGS) entry which is preliminary data.</text>
</comment>
<keyword evidence="9" id="KW-1185">Reference proteome</keyword>
<keyword evidence="5 6" id="KW-0472">Membrane</keyword>
<feature type="transmembrane region" description="Helical" evidence="6">
    <location>
        <begin position="126"/>
        <end position="144"/>
    </location>
</feature>
<dbReference type="PANTHER" id="PTHR32322:SF18">
    <property type="entry name" value="S-ADENOSYLMETHIONINE_S-ADENOSYLHOMOCYSTEINE TRANSPORTER"/>
    <property type="match status" value="1"/>
</dbReference>
<evidence type="ECO:0000313" key="8">
    <source>
        <dbReference type="EMBL" id="MDN0073947.1"/>
    </source>
</evidence>
<feature type="transmembrane region" description="Helical" evidence="6">
    <location>
        <begin position="217"/>
        <end position="238"/>
    </location>
</feature>
<gene>
    <name evidence="8" type="ORF">QU481_03445</name>
</gene>
<feature type="transmembrane region" description="Helical" evidence="6">
    <location>
        <begin position="274"/>
        <end position="292"/>
    </location>
</feature>
<dbReference type="InterPro" id="IPR000620">
    <property type="entry name" value="EamA_dom"/>
</dbReference>
<organism evidence="8 9">
    <name type="scientific">Crenobacter oryzisoli</name>
    <dbReference type="NCBI Taxonomy" id="3056844"/>
    <lineage>
        <taxon>Bacteria</taxon>
        <taxon>Pseudomonadati</taxon>
        <taxon>Pseudomonadota</taxon>
        <taxon>Betaproteobacteria</taxon>
        <taxon>Neisseriales</taxon>
        <taxon>Neisseriaceae</taxon>
        <taxon>Crenobacter</taxon>
    </lineage>
</organism>
<accession>A0ABT7XJJ1</accession>
<evidence type="ECO:0000256" key="1">
    <source>
        <dbReference type="ARBA" id="ARBA00004651"/>
    </source>
</evidence>
<feature type="transmembrane region" description="Helical" evidence="6">
    <location>
        <begin position="150"/>
        <end position="169"/>
    </location>
</feature>
<dbReference type="RefSeq" id="WP_289828496.1">
    <property type="nucleotide sequence ID" value="NZ_JAUEDK010000004.1"/>
</dbReference>
<feature type="transmembrane region" description="Helical" evidence="6">
    <location>
        <begin position="245"/>
        <end position="262"/>
    </location>
</feature>
<feature type="domain" description="EamA" evidence="7">
    <location>
        <begin position="151"/>
        <end position="286"/>
    </location>
</feature>
<evidence type="ECO:0000256" key="3">
    <source>
        <dbReference type="ARBA" id="ARBA00022692"/>
    </source>
</evidence>
<dbReference type="SUPFAM" id="SSF103481">
    <property type="entry name" value="Multidrug resistance efflux transporter EmrE"/>
    <property type="match status" value="2"/>
</dbReference>
<evidence type="ECO:0000256" key="4">
    <source>
        <dbReference type="ARBA" id="ARBA00022989"/>
    </source>
</evidence>
<evidence type="ECO:0000256" key="5">
    <source>
        <dbReference type="ARBA" id="ARBA00023136"/>
    </source>
</evidence>
<keyword evidence="3 6" id="KW-0812">Transmembrane</keyword>
<reference evidence="8" key="1">
    <citation type="submission" date="2023-06" db="EMBL/GenBank/DDBJ databases">
        <authorList>
            <person name="Zhang S."/>
        </authorList>
    </citation>
    <scope>NUCLEOTIDE SEQUENCE</scope>
    <source>
        <strain evidence="8">SG2303</strain>
    </source>
</reference>
<dbReference type="InterPro" id="IPR037185">
    <property type="entry name" value="EmrE-like"/>
</dbReference>
<dbReference type="PANTHER" id="PTHR32322">
    <property type="entry name" value="INNER MEMBRANE TRANSPORTER"/>
    <property type="match status" value="1"/>
</dbReference>